<feature type="compositionally biased region" description="Polar residues" evidence="1">
    <location>
        <begin position="431"/>
        <end position="440"/>
    </location>
</feature>
<dbReference type="InterPro" id="IPR001932">
    <property type="entry name" value="PPM-type_phosphatase-like_dom"/>
</dbReference>
<evidence type="ECO:0000313" key="3">
    <source>
        <dbReference type="EMBL" id="CAD7695832.1"/>
    </source>
</evidence>
<dbReference type="PROSITE" id="PS51746">
    <property type="entry name" value="PPM_2"/>
    <property type="match status" value="1"/>
</dbReference>
<evidence type="ECO:0000313" key="4">
    <source>
        <dbReference type="Proteomes" id="UP000708148"/>
    </source>
</evidence>
<reference evidence="3" key="1">
    <citation type="submission" date="2020-12" db="EMBL/GenBank/DDBJ databases">
        <authorList>
            <person name="Iha C."/>
        </authorList>
    </citation>
    <scope>NUCLEOTIDE SEQUENCE</scope>
</reference>
<dbReference type="Pfam" id="PF00481">
    <property type="entry name" value="PP2C"/>
    <property type="match status" value="1"/>
</dbReference>
<keyword evidence="4" id="KW-1185">Reference proteome</keyword>
<dbReference type="InterPro" id="IPR036457">
    <property type="entry name" value="PPM-type-like_dom_sf"/>
</dbReference>
<feature type="region of interest" description="Disordered" evidence="1">
    <location>
        <begin position="360"/>
        <end position="462"/>
    </location>
</feature>
<protein>
    <recommendedName>
        <fullName evidence="2">PPM-type phosphatase domain-containing protein</fullName>
    </recommendedName>
</protein>
<dbReference type="CDD" id="cd00143">
    <property type="entry name" value="PP2Cc"/>
    <property type="match status" value="1"/>
</dbReference>
<name>A0A8S1IPV5_9CHLO</name>
<dbReference type="SUPFAM" id="SSF81606">
    <property type="entry name" value="PP2C-like"/>
    <property type="match status" value="1"/>
</dbReference>
<dbReference type="EMBL" id="CAJHUC010000393">
    <property type="protein sequence ID" value="CAD7695832.1"/>
    <property type="molecule type" value="Genomic_DNA"/>
</dbReference>
<dbReference type="Gene3D" id="3.60.40.10">
    <property type="entry name" value="PPM-type phosphatase domain"/>
    <property type="match status" value="1"/>
</dbReference>
<gene>
    <name evidence="3" type="ORF">OSTQU699_LOCUS1193</name>
</gene>
<dbReference type="InterPro" id="IPR015655">
    <property type="entry name" value="PP2C"/>
</dbReference>
<dbReference type="AlphaFoldDB" id="A0A8S1IPV5"/>
<organism evidence="3 4">
    <name type="scientific">Ostreobium quekettii</name>
    <dbReference type="NCBI Taxonomy" id="121088"/>
    <lineage>
        <taxon>Eukaryota</taxon>
        <taxon>Viridiplantae</taxon>
        <taxon>Chlorophyta</taxon>
        <taxon>core chlorophytes</taxon>
        <taxon>Ulvophyceae</taxon>
        <taxon>TCBD clade</taxon>
        <taxon>Bryopsidales</taxon>
        <taxon>Ostreobineae</taxon>
        <taxon>Ostreobiaceae</taxon>
        <taxon>Ostreobium</taxon>
    </lineage>
</organism>
<evidence type="ECO:0000259" key="2">
    <source>
        <dbReference type="PROSITE" id="PS51746"/>
    </source>
</evidence>
<proteinExistence type="predicted"/>
<dbReference type="GO" id="GO:0004722">
    <property type="term" value="F:protein serine/threonine phosphatase activity"/>
    <property type="evidence" value="ECO:0007669"/>
    <property type="project" value="InterPro"/>
</dbReference>
<sequence>MEGPAWSLYCVCDGHSGTEAANYVKDNLWSALAPLLPRKRLPDCDSEGFCNFALQVRVAVVKAFLKISERFSAAFPDTTSGSTVTAALLCGRLLTVANVGDSEAVLDTGAEPFLATVNHRIEDNESERERLRRAGMVIAPLAPSLTKAARPGTRGVGPLRAWPGGVAVARSVGDTEAGEHVLACPHVFQIALPRSGARLVMGSSGLWDLINWEEAALVSRRVSNKDAAARIVTLAMIQNNWTIRLDTSVLVVDVLPPNEGDFPKLVKQKLKRRRAREHRGARLLRLFRRTSLGSRSSRADLHCDDPQIVANIDGWMLLKAALEATLNDSCSSLMELTCFLLADECGNAVDCEETQLEPWDASRDTCSGRRGNAGKGRGVQMPRFSEDSRRPPTSATSSEDRPSSRATFDSARSGPCILEYRQTAEPGSPAGSCSSRQSFGEGSMKGIGQTPDTESRHSFSSGCPLGNRGPDYSTELACRAIACDEGIDGDGLTQLPSFRHGSRCPLQLTTGMEVPTRKGQSLVRKVPFTMHPAQDHITYSWTSAKHTIDETTVGDPPLCPWQLGQVAETHPGSGGHAARLVPPQVMSPAGESLVEKSPQEIYPAQTDLLGGTQAQAAPRVPFTMIPARDLEKTKSKVDGMLGEDSWEFYPKAQSLEMMTPRPIGSLDGKFMWSDMRTLISRAPWS</sequence>
<dbReference type="Proteomes" id="UP000708148">
    <property type="component" value="Unassembled WGS sequence"/>
</dbReference>
<dbReference type="OrthoDB" id="10264738at2759"/>
<feature type="domain" description="PPM-type phosphatase" evidence="2">
    <location>
        <begin position="1"/>
        <end position="254"/>
    </location>
</feature>
<comment type="caution">
    <text evidence="3">The sequence shown here is derived from an EMBL/GenBank/DDBJ whole genome shotgun (WGS) entry which is preliminary data.</text>
</comment>
<dbReference type="SMART" id="SM00332">
    <property type="entry name" value="PP2Cc"/>
    <property type="match status" value="1"/>
</dbReference>
<evidence type="ECO:0000256" key="1">
    <source>
        <dbReference type="SAM" id="MobiDB-lite"/>
    </source>
</evidence>
<dbReference type="PANTHER" id="PTHR47992">
    <property type="entry name" value="PROTEIN PHOSPHATASE"/>
    <property type="match status" value="1"/>
</dbReference>
<accession>A0A8S1IPV5</accession>